<feature type="compositionally biased region" description="Basic and acidic residues" evidence="1">
    <location>
        <begin position="20"/>
        <end position="31"/>
    </location>
</feature>
<evidence type="ECO:0000256" key="1">
    <source>
        <dbReference type="SAM" id="MobiDB-lite"/>
    </source>
</evidence>
<protein>
    <submittedName>
        <fullName evidence="2">Uncharacterized protein</fullName>
    </submittedName>
</protein>
<accession>A0A9P6N8Z0</accession>
<feature type="compositionally biased region" description="Polar residues" evidence="1">
    <location>
        <begin position="32"/>
        <end position="45"/>
    </location>
</feature>
<dbReference type="Proteomes" id="UP000886653">
    <property type="component" value="Unassembled WGS sequence"/>
</dbReference>
<feature type="region of interest" description="Disordered" evidence="1">
    <location>
        <begin position="1"/>
        <end position="45"/>
    </location>
</feature>
<dbReference type="AlphaFoldDB" id="A0A9P6N8Z0"/>
<organism evidence="2 3">
    <name type="scientific">Cronartium quercuum f. sp. fusiforme G11</name>
    <dbReference type="NCBI Taxonomy" id="708437"/>
    <lineage>
        <taxon>Eukaryota</taxon>
        <taxon>Fungi</taxon>
        <taxon>Dikarya</taxon>
        <taxon>Basidiomycota</taxon>
        <taxon>Pucciniomycotina</taxon>
        <taxon>Pucciniomycetes</taxon>
        <taxon>Pucciniales</taxon>
        <taxon>Coleosporiaceae</taxon>
        <taxon>Cronartium</taxon>
    </lineage>
</organism>
<evidence type="ECO:0000313" key="3">
    <source>
        <dbReference type="Proteomes" id="UP000886653"/>
    </source>
</evidence>
<evidence type="ECO:0000313" key="2">
    <source>
        <dbReference type="EMBL" id="KAG0142151.1"/>
    </source>
</evidence>
<proteinExistence type="predicted"/>
<keyword evidence="3" id="KW-1185">Reference proteome</keyword>
<comment type="caution">
    <text evidence="2">The sequence shown here is derived from an EMBL/GenBank/DDBJ whole genome shotgun (WGS) entry which is preliminary data.</text>
</comment>
<sequence length="197" mass="21145">MHTPITDYDHKPLPSNSKTPTDEHDSPHTSDSDTQPEIASKSDTASRGEALYKSIDFYMRMPTMVKNLPTQVGVNLVNTDGREFDADGPLPDGIFASEGALTETWQEDSGMVDLGVSHLVMNDCKLLISFTVLQKPILLGVVTKAPTSYITTKGTIMLPADEGLGLVLKEVNGTLISLVGLIEAGADVSFDGPDLLI</sequence>
<reference evidence="2" key="1">
    <citation type="submission" date="2013-11" db="EMBL/GenBank/DDBJ databases">
        <title>Genome sequence of the fusiform rust pathogen reveals effectors for host alternation and coevolution with pine.</title>
        <authorList>
            <consortium name="DOE Joint Genome Institute"/>
            <person name="Smith K."/>
            <person name="Pendleton A."/>
            <person name="Kubisiak T."/>
            <person name="Anderson C."/>
            <person name="Salamov A."/>
            <person name="Aerts A."/>
            <person name="Riley R."/>
            <person name="Clum A."/>
            <person name="Lindquist E."/>
            <person name="Ence D."/>
            <person name="Campbell M."/>
            <person name="Kronenberg Z."/>
            <person name="Feau N."/>
            <person name="Dhillon B."/>
            <person name="Hamelin R."/>
            <person name="Burleigh J."/>
            <person name="Smith J."/>
            <person name="Yandell M."/>
            <person name="Nelson C."/>
            <person name="Grigoriev I."/>
            <person name="Davis J."/>
        </authorList>
    </citation>
    <scope>NUCLEOTIDE SEQUENCE</scope>
    <source>
        <strain evidence="2">G11</strain>
    </source>
</reference>
<gene>
    <name evidence="2" type="ORF">CROQUDRAFT_110033</name>
</gene>
<dbReference type="EMBL" id="MU167358">
    <property type="protein sequence ID" value="KAG0142151.1"/>
    <property type="molecule type" value="Genomic_DNA"/>
</dbReference>
<name>A0A9P6N8Z0_9BASI</name>